<feature type="transmembrane region" description="Helical" evidence="1">
    <location>
        <begin position="744"/>
        <end position="764"/>
    </location>
</feature>
<accession>A0ABY7VG31</accession>
<dbReference type="PANTHER" id="PTHR30572">
    <property type="entry name" value="MEMBRANE COMPONENT OF TRANSPORTER-RELATED"/>
    <property type="match status" value="1"/>
</dbReference>
<feature type="domain" description="MacB-like periplasmic core" evidence="2">
    <location>
        <begin position="529"/>
        <end position="640"/>
    </location>
</feature>
<proteinExistence type="predicted"/>
<evidence type="ECO:0000313" key="3">
    <source>
        <dbReference type="EMBL" id="WDE12659.1"/>
    </source>
</evidence>
<feature type="transmembrane region" description="Helical" evidence="1">
    <location>
        <begin position="375"/>
        <end position="399"/>
    </location>
</feature>
<evidence type="ECO:0000313" key="4">
    <source>
        <dbReference type="Proteomes" id="UP001215231"/>
    </source>
</evidence>
<dbReference type="Pfam" id="PF12704">
    <property type="entry name" value="MacB_PCD"/>
    <property type="match status" value="1"/>
</dbReference>
<keyword evidence="1" id="KW-0812">Transmembrane</keyword>
<protein>
    <submittedName>
        <fullName evidence="3">ABC transporter permease</fullName>
    </submittedName>
</protein>
<dbReference type="RefSeq" id="WP_274052942.1">
    <property type="nucleotide sequence ID" value="NZ_CP059693.1"/>
</dbReference>
<feature type="transmembrane region" description="Helical" evidence="1">
    <location>
        <begin position="776"/>
        <end position="798"/>
    </location>
</feature>
<keyword evidence="1" id="KW-0472">Membrane</keyword>
<feature type="transmembrane region" description="Helical" evidence="1">
    <location>
        <begin position="420"/>
        <end position="441"/>
    </location>
</feature>
<dbReference type="InterPro" id="IPR050250">
    <property type="entry name" value="Macrolide_Exporter_MacB"/>
</dbReference>
<gene>
    <name evidence="3" type="ORF">H3N35_04070</name>
</gene>
<feature type="transmembrane region" description="Helical" evidence="1">
    <location>
        <begin position="285"/>
        <end position="304"/>
    </location>
</feature>
<keyword evidence="1" id="KW-1133">Transmembrane helix</keyword>
<feature type="transmembrane region" description="Helical" evidence="1">
    <location>
        <begin position="341"/>
        <end position="363"/>
    </location>
</feature>
<dbReference type="PANTHER" id="PTHR30572:SF4">
    <property type="entry name" value="ABC TRANSPORTER PERMEASE YTRF"/>
    <property type="match status" value="1"/>
</dbReference>
<sequence length="809" mass="90996">MLDFLYFESKMFFNYLKSKPISTSLSCLLLAFCLSLTYSFYLAIDAIEHSNQPNSGNNKAYTVVVEHGADINATKVNSFFVQQLKALKLEKLAAIGAFNNGVVDFTRGSYQQELNVEVIEFELLNYIDEINLQYTQDELIKMEAMKEQTLFISDNLVNQLKSENIIIGKGSLMNLNGAVYSVAGIIPKAFRGFSGKENVVDIWLPQSSVAFVKKVPKGLYPDGNYLFSDTLLIAFSRNDFDGLLHELHWLEQVLYSSGSLKAGEQLKLLSGIQSNYTKFVKQKELLTVNMMATAILLALGVFSFSRFRITQLLQDGDNTKIRLAAGNTVVRHLYTLILQNLFLIGVVIVVSVGLYAFLSRYLYDLLGINLNDVEIYLYHFLIAIGVGLFVISMGQFLILKGYSNSQLAQSLKSRNHPINTVLNSALSAVSLLAVVISIGLIGEYINYQQTPYGYQAADRSVLQLEIPKTTNGLLYSSRDFSLVNVQIENLAQENNLLIAMSDKTFFSGINDYTGLFYLPMENNGYAELNLQSQYVTSNFFTVSGISFSDGRAFTNDERDVVVVNQKFADVYFHGESPVNQSLYQDFYDMEFGENSASVLKRNRTARHIVGVVDNFYPGSKGIAIKPEIYLPLTSEIQIRSLIVHHQNSPSVDFSDIYSQMSLSNVVKDIYSLEEKQKIDSQHERAKIVLFLLSTLLSLFTLAFSLYTEVHQWCEFKKNEIYTRFSLGSTKGKLQQLIFFRMAKISLIGGGSLAFAVILSHQYFSWFKVAEFSCANLLLSLVIFSVLTWGAVIFASMNYNSISKVITKMH</sequence>
<evidence type="ECO:0000256" key="1">
    <source>
        <dbReference type="SAM" id="Phobius"/>
    </source>
</evidence>
<reference evidence="3 4" key="1">
    <citation type="journal article" date="2022" name="Mar. Drugs">
        <title>Bioassay-Guided Fractionation Leads to the Detection of Cholic Acid Generated by the Rare Thalassomonas sp.</title>
        <authorList>
            <person name="Pheiffer F."/>
            <person name="Schneider Y.K."/>
            <person name="Hansen E.H."/>
            <person name="Andersen J.H."/>
            <person name="Isaksson J."/>
            <person name="Busche T."/>
            <person name="R C."/>
            <person name="Kalinowski J."/>
            <person name="Zyl L.V."/>
            <person name="Trindade M."/>
        </authorList>
    </citation>
    <scope>NUCLEOTIDE SEQUENCE [LARGE SCALE GENOMIC DNA]</scope>
    <source>
        <strain evidence="3 4">A5K-61T</strain>
    </source>
</reference>
<keyword evidence="4" id="KW-1185">Reference proteome</keyword>
<dbReference type="EMBL" id="CP059693">
    <property type="protein sequence ID" value="WDE12659.1"/>
    <property type="molecule type" value="Genomic_DNA"/>
</dbReference>
<dbReference type="Proteomes" id="UP001215231">
    <property type="component" value="Chromosome"/>
</dbReference>
<feature type="transmembrane region" description="Helical" evidence="1">
    <location>
        <begin position="687"/>
        <end position="707"/>
    </location>
</feature>
<organism evidence="3 4">
    <name type="scientific">Thalassomonas haliotis</name>
    <dbReference type="NCBI Taxonomy" id="485448"/>
    <lineage>
        <taxon>Bacteria</taxon>
        <taxon>Pseudomonadati</taxon>
        <taxon>Pseudomonadota</taxon>
        <taxon>Gammaproteobacteria</taxon>
        <taxon>Alteromonadales</taxon>
        <taxon>Colwelliaceae</taxon>
        <taxon>Thalassomonas</taxon>
    </lineage>
</organism>
<dbReference type="InterPro" id="IPR025857">
    <property type="entry name" value="MacB_PCD"/>
</dbReference>
<evidence type="ECO:0000259" key="2">
    <source>
        <dbReference type="Pfam" id="PF12704"/>
    </source>
</evidence>
<name>A0ABY7VG31_9GAMM</name>